<dbReference type="FunFam" id="3.80.10.10:FF:000383">
    <property type="entry name" value="Leucine-rich repeat receptor protein kinase EMS1"/>
    <property type="match status" value="1"/>
</dbReference>
<evidence type="ECO:0000313" key="4">
    <source>
        <dbReference type="EMBL" id="CAB9513778.1"/>
    </source>
</evidence>
<feature type="region of interest" description="Disordered" evidence="2">
    <location>
        <begin position="1"/>
        <end position="92"/>
    </location>
</feature>
<organism evidence="4 5">
    <name type="scientific">Seminavis robusta</name>
    <dbReference type="NCBI Taxonomy" id="568900"/>
    <lineage>
        <taxon>Eukaryota</taxon>
        <taxon>Sar</taxon>
        <taxon>Stramenopiles</taxon>
        <taxon>Ochrophyta</taxon>
        <taxon>Bacillariophyta</taxon>
        <taxon>Bacillariophyceae</taxon>
        <taxon>Bacillariophycidae</taxon>
        <taxon>Naviculales</taxon>
        <taxon>Naviculaceae</taxon>
        <taxon>Seminavis</taxon>
    </lineage>
</organism>
<gene>
    <name evidence="4" type="ORF">SEMRO_612_G175430.1</name>
</gene>
<feature type="region of interest" description="Disordered" evidence="2">
    <location>
        <begin position="195"/>
        <end position="218"/>
    </location>
</feature>
<feature type="transmembrane region" description="Helical" evidence="3">
    <location>
        <begin position="225"/>
        <end position="249"/>
    </location>
</feature>
<feature type="compositionally biased region" description="Basic and acidic residues" evidence="2">
    <location>
        <begin position="1"/>
        <end position="14"/>
    </location>
</feature>
<feature type="compositionally biased region" description="Basic and acidic residues" evidence="2">
    <location>
        <begin position="35"/>
        <end position="57"/>
    </location>
</feature>
<dbReference type="OrthoDB" id="1394818at2759"/>
<keyword evidence="1" id="KW-0677">Repeat</keyword>
<dbReference type="PANTHER" id="PTHR46662:SF104">
    <property type="entry name" value="GPI-ANCHORED ADHESIN-LIKE PROTEIN PGA55-RELATED"/>
    <property type="match status" value="1"/>
</dbReference>
<accession>A0A9N8HKF4</accession>
<proteinExistence type="predicted"/>
<sequence>MGKDNPSRKAKDKTVFQFFGPSARPRIGDAATTDDENRKEGEENAHNGNGKKSDKTKGPKTLSVFDPNHKDNDKNANDKKANANDKGKGPEIMSFLEPSRAHLAAAQAHLLPAASSESEAQQDTTLETMEPTDATLPISGSNSSVVVEALPGAMLYQGGEYIPAAEANADYIDDIDSEEYVVPQQTVDQTILASARPVEELNPDELPLARPSEASNSSRKQKSMLVESVFVCVGLAVIAGAVLLVALLLRDTSRGNDSGLTLRDGLTREEYMLGLLPDYTQAEINRNTTATSTATASQRSPQAQAFNWSIHDPRFENYTDWKLVQRFALACLYFSTGGQTHWTEKGNWLSYEIDEAKWFWSRSTFPFVRLAYNLINETSEELSNFWLVNNRLNGTIPPEFFLLTSIRSIDLSGNQNLSGSIPSQSGNLQRLEMFLASGCDLAGTLPSELGQLHELLLLSFWGNNFHGRIPSELGLPDLMLLDLAYSNLSGSIPSELGLNRLPHLLFLHGNQLTGTIPTMFGNSTIVRLLV</sequence>
<comment type="caution">
    <text evidence="4">The sequence shown here is derived from an EMBL/GenBank/DDBJ whole genome shotgun (WGS) entry which is preliminary data.</text>
</comment>
<evidence type="ECO:0000256" key="2">
    <source>
        <dbReference type="SAM" id="MobiDB-lite"/>
    </source>
</evidence>
<keyword evidence="5" id="KW-1185">Reference proteome</keyword>
<dbReference type="InterPro" id="IPR032675">
    <property type="entry name" value="LRR_dom_sf"/>
</dbReference>
<dbReference type="Gene3D" id="3.80.10.10">
    <property type="entry name" value="Ribonuclease Inhibitor"/>
    <property type="match status" value="1"/>
</dbReference>
<name>A0A9N8HKF4_9STRA</name>
<dbReference type="SUPFAM" id="SSF52058">
    <property type="entry name" value="L domain-like"/>
    <property type="match status" value="1"/>
</dbReference>
<dbReference type="EMBL" id="CAICTM010000611">
    <property type="protein sequence ID" value="CAB9513778.1"/>
    <property type="molecule type" value="Genomic_DNA"/>
</dbReference>
<dbReference type="PANTHER" id="PTHR46662">
    <property type="entry name" value="DI-GLUCOSE BINDING PROTEIN WITH LEUCINE-RICH REPEAT DOMAIN-CONTAINING PROTEIN"/>
    <property type="match status" value="1"/>
</dbReference>
<keyword evidence="3" id="KW-0812">Transmembrane</keyword>
<protein>
    <submittedName>
        <fullName evidence="4">Leucine Rich Repeat</fullName>
    </submittedName>
</protein>
<dbReference type="Proteomes" id="UP001153069">
    <property type="component" value="Unassembled WGS sequence"/>
</dbReference>
<keyword evidence="3" id="KW-1133">Transmembrane helix</keyword>
<dbReference type="AlphaFoldDB" id="A0A9N8HKF4"/>
<evidence type="ECO:0000313" key="5">
    <source>
        <dbReference type="Proteomes" id="UP001153069"/>
    </source>
</evidence>
<evidence type="ECO:0000256" key="1">
    <source>
        <dbReference type="ARBA" id="ARBA00022737"/>
    </source>
</evidence>
<evidence type="ECO:0000256" key="3">
    <source>
        <dbReference type="SAM" id="Phobius"/>
    </source>
</evidence>
<keyword evidence="3" id="KW-0472">Membrane</keyword>
<feature type="compositionally biased region" description="Basic and acidic residues" evidence="2">
    <location>
        <begin position="67"/>
        <end position="89"/>
    </location>
</feature>
<reference evidence="4" key="1">
    <citation type="submission" date="2020-06" db="EMBL/GenBank/DDBJ databases">
        <authorList>
            <consortium name="Plant Systems Biology data submission"/>
        </authorList>
    </citation>
    <scope>NUCLEOTIDE SEQUENCE</scope>
    <source>
        <strain evidence="4">D6</strain>
    </source>
</reference>